<evidence type="ECO:0000313" key="12">
    <source>
        <dbReference type="Proteomes" id="UP001368500"/>
    </source>
</evidence>
<keyword evidence="2 9" id="KW-1003">Cell membrane</keyword>
<evidence type="ECO:0000256" key="10">
    <source>
        <dbReference type="SAM" id="MobiDB-lite"/>
    </source>
</evidence>
<keyword evidence="5 9" id="KW-0560">Oxidoreductase</keyword>
<comment type="catalytic activity">
    <reaction evidence="9">
        <text>a 5-methoxy-2-methyl-3-(all-trans-polyprenyl)benzene-1,4-diol + AH2 + O2 = a 3-demethylubiquinol + A + H2O</text>
        <dbReference type="Rhea" id="RHEA:50908"/>
        <dbReference type="Rhea" id="RHEA-COMP:10859"/>
        <dbReference type="Rhea" id="RHEA-COMP:10914"/>
        <dbReference type="ChEBI" id="CHEBI:13193"/>
        <dbReference type="ChEBI" id="CHEBI:15377"/>
        <dbReference type="ChEBI" id="CHEBI:15379"/>
        <dbReference type="ChEBI" id="CHEBI:17499"/>
        <dbReference type="ChEBI" id="CHEBI:84167"/>
        <dbReference type="ChEBI" id="CHEBI:84422"/>
        <dbReference type="EC" id="1.14.99.60"/>
    </reaction>
</comment>
<dbReference type="GO" id="GO:0004497">
    <property type="term" value="F:monooxygenase activity"/>
    <property type="evidence" value="ECO:0007669"/>
    <property type="project" value="UniProtKB-KW"/>
</dbReference>
<feature type="binding site" evidence="9">
    <location>
        <position position="154"/>
    </location>
    <ligand>
        <name>Fe cation</name>
        <dbReference type="ChEBI" id="CHEBI:24875"/>
        <label>2</label>
    </ligand>
</feature>
<dbReference type="InterPro" id="IPR012347">
    <property type="entry name" value="Ferritin-like"/>
</dbReference>
<keyword evidence="3 9" id="KW-0831">Ubiquinone biosynthesis</keyword>
<dbReference type="PANTHER" id="PTHR11237">
    <property type="entry name" value="COENZYME Q10 BIOSYNTHESIS PROTEIN 7"/>
    <property type="match status" value="1"/>
</dbReference>
<feature type="binding site" evidence="9">
    <location>
        <position position="72"/>
    </location>
    <ligand>
        <name>Fe cation</name>
        <dbReference type="ChEBI" id="CHEBI:24875"/>
        <label>1</label>
    </ligand>
</feature>
<dbReference type="PANTHER" id="PTHR11237:SF4">
    <property type="entry name" value="5-DEMETHOXYUBIQUINONE HYDROXYLASE, MITOCHONDRIAL"/>
    <property type="match status" value="1"/>
</dbReference>
<dbReference type="CDD" id="cd01042">
    <property type="entry name" value="DMQH"/>
    <property type="match status" value="1"/>
</dbReference>
<feature type="binding site" evidence="9">
    <location>
        <position position="102"/>
    </location>
    <ligand>
        <name>Fe cation</name>
        <dbReference type="ChEBI" id="CHEBI:24875"/>
        <label>1</label>
    </ligand>
</feature>
<sequence>MPSLDDLVASADLALRTLGRGARPARPTPTAARPPAPSAAIADAPPPAEPPVLDAAQRRLSGALMRVNHVGEVCAQALYAAQALTARSPGLRQQMAEAGREETDHLAWTEQRLRELGDRPSLLNPLWYAGAFAIGLAAGRAGDAWSLGFVVETERQVERHLAGHLQRLPEDDAASRAIVAQMKEDEARHAEEAQAAGAQALPAPLRWAMRGAARVMTSTAHWI</sequence>
<dbReference type="EC" id="1.14.99.60" evidence="9"/>
<dbReference type="InterPro" id="IPR009078">
    <property type="entry name" value="Ferritin-like_SF"/>
</dbReference>
<evidence type="ECO:0000313" key="11">
    <source>
        <dbReference type="EMBL" id="MEK8024676.1"/>
    </source>
</evidence>
<organism evidence="11 12">
    <name type="scientific">Pseudaquabacterium rugosum</name>
    <dbReference type="NCBI Taxonomy" id="2984194"/>
    <lineage>
        <taxon>Bacteria</taxon>
        <taxon>Pseudomonadati</taxon>
        <taxon>Pseudomonadota</taxon>
        <taxon>Betaproteobacteria</taxon>
        <taxon>Burkholderiales</taxon>
        <taxon>Sphaerotilaceae</taxon>
        <taxon>Pseudaquabacterium</taxon>
    </lineage>
</organism>
<keyword evidence="7 9" id="KW-0503">Monooxygenase</keyword>
<comment type="subcellular location">
    <subcellularLocation>
        <location evidence="9">Cell membrane</location>
        <topology evidence="9">Peripheral membrane protein</topology>
    </subcellularLocation>
</comment>
<evidence type="ECO:0000256" key="3">
    <source>
        <dbReference type="ARBA" id="ARBA00022688"/>
    </source>
</evidence>
<evidence type="ECO:0000256" key="7">
    <source>
        <dbReference type="ARBA" id="ARBA00023033"/>
    </source>
</evidence>
<evidence type="ECO:0000256" key="2">
    <source>
        <dbReference type="ARBA" id="ARBA00022475"/>
    </source>
</evidence>
<dbReference type="InterPro" id="IPR011566">
    <property type="entry name" value="Ubq_synth_Coq7"/>
</dbReference>
<feature type="binding site" evidence="9">
    <location>
        <position position="105"/>
    </location>
    <ligand>
        <name>Fe cation</name>
        <dbReference type="ChEBI" id="CHEBI:24875"/>
        <label>1</label>
    </ligand>
</feature>
<feature type="binding site" evidence="9">
    <location>
        <position position="102"/>
    </location>
    <ligand>
        <name>Fe cation</name>
        <dbReference type="ChEBI" id="CHEBI:24875"/>
        <label>2</label>
    </ligand>
</feature>
<keyword evidence="4 9" id="KW-0479">Metal-binding</keyword>
<dbReference type="Gene3D" id="1.20.1260.10">
    <property type="match status" value="1"/>
</dbReference>
<protein>
    <recommendedName>
        <fullName evidence="9">3-demethoxyubiquinol 3-hydroxylase</fullName>
        <shortName evidence="9">DMQ hydroxylase</shortName>
        <ecNumber evidence="9">1.14.99.60</ecNumber>
    </recommendedName>
    <alternativeName>
        <fullName evidence="9">2-nonaprenyl-3-methyl-6-methoxy-1,4-benzoquinol hydroxylase</fullName>
    </alternativeName>
</protein>
<evidence type="ECO:0000256" key="4">
    <source>
        <dbReference type="ARBA" id="ARBA00022723"/>
    </source>
</evidence>
<gene>
    <name evidence="9 11" type="primary">coq7</name>
    <name evidence="11" type="ORF">AACH11_01680</name>
</gene>
<feature type="binding site" evidence="9">
    <location>
        <position position="189"/>
    </location>
    <ligand>
        <name>Fe cation</name>
        <dbReference type="ChEBI" id="CHEBI:24875"/>
        <label>2</label>
    </ligand>
</feature>
<dbReference type="InterPro" id="IPR047809">
    <property type="entry name" value="COQ7_proteobact"/>
</dbReference>
<dbReference type="SUPFAM" id="SSF47240">
    <property type="entry name" value="Ferritin-like"/>
    <property type="match status" value="1"/>
</dbReference>
<evidence type="ECO:0000256" key="9">
    <source>
        <dbReference type="HAMAP-Rule" id="MF_01658"/>
    </source>
</evidence>
<feature type="compositionally biased region" description="Low complexity" evidence="10">
    <location>
        <begin position="22"/>
        <end position="31"/>
    </location>
</feature>
<comment type="similarity">
    <text evidence="9">Belongs to the COQ7 family.</text>
</comment>
<comment type="function">
    <text evidence="9">Catalyzes the hydroxylation of 2-nonaprenyl-3-methyl-6-methoxy-1,4-benzoquinol during ubiquinone biosynthesis.</text>
</comment>
<dbReference type="HAMAP" id="MF_01658">
    <property type="entry name" value="COQ7"/>
    <property type="match status" value="1"/>
</dbReference>
<name>A0ABU9B4Y2_9BURK</name>
<keyword evidence="8 9" id="KW-0472">Membrane</keyword>
<evidence type="ECO:0000256" key="5">
    <source>
        <dbReference type="ARBA" id="ARBA00023002"/>
    </source>
</evidence>
<feature type="binding site" evidence="9">
    <location>
        <position position="186"/>
    </location>
    <ligand>
        <name>Fe cation</name>
        <dbReference type="ChEBI" id="CHEBI:24875"/>
        <label>1</label>
    </ligand>
</feature>
<proteinExistence type="inferred from homology"/>
<comment type="cofactor">
    <cofactor evidence="9">
        <name>Fe cation</name>
        <dbReference type="ChEBI" id="CHEBI:24875"/>
    </cofactor>
    <text evidence="9">Binds 2 iron ions per subunit.</text>
</comment>
<evidence type="ECO:0000256" key="6">
    <source>
        <dbReference type="ARBA" id="ARBA00023004"/>
    </source>
</evidence>
<evidence type="ECO:0000256" key="8">
    <source>
        <dbReference type="ARBA" id="ARBA00023136"/>
    </source>
</evidence>
<accession>A0ABU9B4Y2</accession>
<dbReference type="NCBIfam" id="NF033656">
    <property type="entry name" value="DMQ_monoox_COQ7"/>
    <property type="match status" value="1"/>
</dbReference>
<keyword evidence="12" id="KW-1185">Reference proteome</keyword>
<evidence type="ECO:0000256" key="1">
    <source>
        <dbReference type="ARBA" id="ARBA00004749"/>
    </source>
</evidence>
<dbReference type="Pfam" id="PF03232">
    <property type="entry name" value="COQ7"/>
    <property type="match status" value="1"/>
</dbReference>
<keyword evidence="6 9" id="KW-0408">Iron</keyword>
<reference evidence="11 12" key="1">
    <citation type="submission" date="2024-04" db="EMBL/GenBank/DDBJ databases">
        <title>Novel species of the genus Ideonella isolated from streams.</title>
        <authorList>
            <person name="Lu H."/>
        </authorList>
    </citation>
    <scope>NUCLEOTIDE SEQUENCE [LARGE SCALE GENOMIC DNA]</scope>
    <source>
        <strain evidence="11 12">BYS139W</strain>
    </source>
</reference>
<feature type="region of interest" description="Disordered" evidence="10">
    <location>
        <begin position="18"/>
        <end position="51"/>
    </location>
</feature>
<dbReference type="EMBL" id="JBBUTF010000002">
    <property type="protein sequence ID" value="MEK8024676.1"/>
    <property type="molecule type" value="Genomic_DNA"/>
</dbReference>
<dbReference type="Proteomes" id="UP001368500">
    <property type="component" value="Unassembled WGS sequence"/>
</dbReference>
<comment type="pathway">
    <text evidence="1 9">Cofactor biosynthesis; ubiquinone biosynthesis.</text>
</comment>
<feature type="binding site" evidence="9">
    <location>
        <position position="186"/>
    </location>
    <ligand>
        <name>Fe cation</name>
        <dbReference type="ChEBI" id="CHEBI:24875"/>
        <label>2</label>
    </ligand>
</feature>
<dbReference type="RefSeq" id="WP_341372454.1">
    <property type="nucleotide sequence ID" value="NZ_JBBUTF010000002.1"/>
</dbReference>
<comment type="caution">
    <text evidence="11">The sequence shown here is derived from an EMBL/GenBank/DDBJ whole genome shotgun (WGS) entry which is preliminary data.</text>
</comment>